<dbReference type="AlphaFoldDB" id="F0VZC4"/>
<reference evidence="1" key="1">
    <citation type="journal article" date="2011" name="PLoS Biol.">
        <title>Gene gain and loss during evolution of obligate parasitism in the white rust pathogen of Arabidopsis thaliana.</title>
        <authorList>
            <person name="Kemen E."/>
            <person name="Gardiner A."/>
            <person name="Schultz-Larsen T."/>
            <person name="Kemen A.C."/>
            <person name="Balmuth A.L."/>
            <person name="Robert-Seilaniantz A."/>
            <person name="Bailey K."/>
            <person name="Holub E."/>
            <person name="Studholme D.J."/>
            <person name="Maclean D."/>
            <person name="Jones J.D."/>
        </authorList>
    </citation>
    <scope>NUCLEOTIDE SEQUENCE</scope>
</reference>
<reference evidence="1" key="2">
    <citation type="submission" date="2011-02" db="EMBL/GenBank/DDBJ databases">
        <authorList>
            <person name="MacLean D."/>
        </authorList>
    </citation>
    <scope>NUCLEOTIDE SEQUENCE</scope>
</reference>
<proteinExistence type="predicted"/>
<name>F0VZC4_9STRA</name>
<organism evidence="1">
    <name type="scientific">Albugo laibachii Nc14</name>
    <dbReference type="NCBI Taxonomy" id="890382"/>
    <lineage>
        <taxon>Eukaryota</taxon>
        <taxon>Sar</taxon>
        <taxon>Stramenopiles</taxon>
        <taxon>Oomycota</taxon>
        <taxon>Peronosporomycetes</taxon>
        <taxon>Albuginales</taxon>
        <taxon>Albuginaceae</taxon>
        <taxon>Albugo</taxon>
    </lineage>
</organism>
<evidence type="ECO:0000313" key="1">
    <source>
        <dbReference type="EMBL" id="CCA14154.1"/>
    </source>
</evidence>
<accession>F0VZC4</accession>
<gene>
    <name evidence="1" type="primary">AlNc14C2G262</name>
    <name evidence="1" type="ORF">ALNC14_002970</name>
</gene>
<dbReference type="EMBL" id="FR824047">
    <property type="protein sequence ID" value="CCA14154.1"/>
    <property type="molecule type" value="Genomic_DNA"/>
</dbReference>
<sequence length="55" mass="6214">MSSFARKIGPNGSGTSSQIERTIRQKLFVSMRIIQTFVLTIFCISSRERSAAIEY</sequence>
<protein>
    <submittedName>
        <fullName evidence="1">AlNc14C2G262 protein</fullName>
    </submittedName>
</protein>
<dbReference type="HOGENOM" id="CLU_3036348_0_0_1"/>